<evidence type="ECO:0000256" key="5">
    <source>
        <dbReference type="SAM" id="MobiDB-lite"/>
    </source>
</evidence>
<dbReference type="Proteomes" id="UP001524478">
    <property type="component" value="Unassembled WGS sequence"/>
</dbReference>
<proteinExistence type="inferred from homology"/>
<evidence type="ECO:0000256" key="4">
    <source>
        <dbReference type="PROSITE-ProRule" id="PRU01240"/>
    </source>
</evidence>
<comment type="caution">
    <text evidence="8">The sequence shown here is derived from an EMBL/GenBank/DDBJ whole genome shotgun (WGS) entry which is preliminary data.</text>
</comment>
<evidence type="ECO:0000313" key="9">
    <source>
        <dbReference type="Proteomes" id="UP001524478"/>
    </source>
</evidence>
<feature type="chain" id="PRO_5047450682" evidence="6">
    <location>
        <begin position="22"/>
        <end position="424"/>
    </location>
</feature>
<keyword evidence="2 4" id="KW-0378">Hydrolase</keyword>
<name>A0ABT1S6B2_9FIRM</name>
<accession>A0ABT1S6B2</accession>
<evidence type="ECO:0000256" key="1">
    <source>
        <dbReference type="ARBA" id="ARBA00022670"/>
    </source>
</evidence>
<feature type="active site" description="Charge relay system" evidence="4">
    <location>
        <position position="361"/>
    </location>
</feature>
<feature type="compositionally biased region" description="Polar residues" evidence="5">
    <location>
        <begin position="41"/>
        <end position="50"/>
    </location>
</feature>
<keyword evidence="9" id="KW-1185">Reference proteome</keyword>
<dbReference type="InterPro" id="IPR036852">
    <property type="entry name" value="Peptidase_S8/S53_dom_sf"/>
</dbReference>
<feature type="active site" description="Charge relay system" evidence="4">
    <location>
        <position position="196"/>
    </location>
</feature>
<gene>
    <name evidence="8" type="ORF">NE686_02840</name>
</gene>
<sequence length="424" mass="47441">MKRFLCLFLAMIISLVGCTLSKPIEKETSEISKQPEEILETSEQSDGSRTLLSPENQLSIVRKPSAPDFSFINPGKMKELPSYDSDSDEMWQIDLRSSDLTNLDLSGRLNDLLNADFDSKTKWPDKLPDGFNPQMLMELGKNPGLGIRKLHKEGITGKGIGIAIIDQALLVDHVEYKEQLKMYEEIHCFDETAQMHGPAVASIAVGKTVGAAPEADLYYIAETHGVYKGQGEFDWDLSWIAKSIDRIVEVNKTLPREEKIRVISISLGVGGNMNGYEQVFDSIEKAKEEGIYTVYVGSNPYFGLGRNPLKSPDDITSFTKGDFWKKQIYENDRLLVPMDYRCTASPTGVDDYAFYKEGGMSWTVPYIAGLYALACQVNPDITPETFWREAFNTSDTISADNNSQEKLGKIVNPIKLIEKIGKIK</sequence>
<dbReference type="RefSeq" id="WP_256310352.1">
    <property type="nucleotide sequence ID" value="NZ_JANGAC010000002.1"/>
</dbReference>
<dbReference type="Pfam" id="PF00082">
    <property type="entry name" value="Peptidase_S8"/>
    <property type="match status" value="1"/>
</dbReference>
<organism evidence="8 9">
    <name type="scientific">Tissierella carlieri</name>
    <dbReference type="NCBI Taxonomy" id="689904"/>
    <lineage>
        <taxon>Bacteria</taxon>
        <taxon>Bacillati</taxon>
        <taxon>Bacillota</taxon>
        <taxon>Tissierellia</taxon>
        <taxon>Tissierellales</taxon>
        <taxon>Tissierellaceae</taxon>
        <taxon>Tissierella</taxon>
    </lineage>
</organism>
<dbReference type="InterPro" id="IPR015500">
    <property type="entry name" value="Peptidase_S8_subtilisin-rel"/>
</dbReference>
<protein>
    <submittedName>
        <fullName evidence="8">S8 family peptidase</fullName>
    </submittedName>
</protein>
<evidence type="ECO:0000256" key="3">
    <source>
        <dbReference type="ARBA" id="ARBA00022825"/>
    </source>
</evidence>
<keyword evidence="1 4" id="KW-0645">Protease</keyword>
<feature type="domain" description="Peptidase S8/S53" evidence="7">
    <location>
        <begin position="157"/>
        <end position="295"/>
    </location>
</feature>
<dbReference type="Gene3D" id="3.40.50.200">
    <property type="entry name" value="Peptidase S8/S53 domain"/>
    <property type="match status" value="1"/>
</dbReference>
<keyword evidence="3 4" id="KW-0720">Serine protease</keyword>
<dbReference type="CDD" id="cd00306">
    <property type="entry name" value="Peptidases_S8_S53"/>
    <property type="match status" value="1"/>
</dbReference>
<dbReference type="PROSITE" id="PS51257">
    <property type="entry name" value="PROKAR_LIPOPROTEIN"/>
    <property type="match status" value="1"/>
</dbReference>
<keyword evidence="6" id="KW-0732">Signal</keyword>
<dbReference type="PROSITE" id="PS51892">
    <property type="entry name" value="SUBTILASE"/>
    <property type="match status" value="1"/>
</dbReference>
<dbReference type="SUPFAM" id="SSF52743">
    <property type="entry name" value="Subtilisin-like"/>
    <property type="match status" value="1"/>
</dbReference>
<dbReference type="PRINTS" id="PR00723">
    <property type="entry name" value="SUBTILISIN"/>
</dbReference>
<evidence type="ECO:0000256" key="2">
    <source>
        <dbReference type="ARBA" id="ARBA00022801"/>
    </source>
</evidence>
<feature type="active site" description="Charge relay system" evidence="4">
    <location>
        <position position="166"/>
    </location>
</feature>
<evidence type="ECO:0000259" key="7">
    <source>
        <dbReference type="Pfam" id="PF00082"/>
    </source>
</evidence>
<reference evidence="8 9" key="1">
    <citation type="submission" date="2022-06" db="EMBL/GenBank/DDBJ databases">
        <title>Isolation of gut microbiota from human fecal samples.</title>
        <authorList>
            <person name="Pamer E.G."/>
            <person name="Barat B."/>
            <person name="Waligurski E."/>
            <person name="Medina S."/>
            <person name="Paddock L."/>
            <person name="Mostad J."/>
        </authorList>
    </citation>
    <scope>NUCLEOTIDE SEQUENCE [LARGE SCALE GENOMIC DNA]</scope>
    <source>
        <strain evidence="8 9">DFI.7.95</strain>
    </source>
</reference>
<evidence type="ECO:0000313" key="8">
    <source>
        <dbReference type="EMBL" id="MCQ4922010.1"/>
    </source>
</evidence>
<dbReference type="InterPro" id="IPR000209">
    <property type="entry name" value="Peptidase_S8/S53_dom"/>
</dbReference>
<evidence type="ECO:0000256" key="6">
    <source>
        <dbReference type="SAM" id="SignalP"/>
    </source>
</evidence>
<feature type="signal peptide" evidence="6">
    <location>
        <begin position="1"/>
        <end position="21"/>
    </location>
</feature>
<comment type="similarity">
    <text evidence="4">Belongs to the peptidase S8 family.</text>
</comment>
<dbReference type="EMBL" id="JANGAC010000002">
    <property type="protein sequence ID" value="MCQ4922010.1"/>
    <property type="molecule type" value="Genomic_DNA"/>
</dbReference>
<feature type="region of interest" description="Disordered" evidence="5">
    <location>
        <begin position="29"/>
        <end position="50"/>
    </location>
</feature>